<sequence>METFVREKPSYRFRFPIRLLLEDDSKCRHRSPSPVATSGNIMPQQRNPIRSFRFSGCAHAGFSEVITSYKSMNAGCTHEKHDSVVFRLSRARERERGTSDLSSPIGRCVRVEGQRPPQPTREQFYQLFIK</sequence>
<keyword evidence="2" id="KW-1185">Reference proteome</keyword>
<name>A0A4C1SCB7_EUMVA</name>
<dbReference type="AlphaFoldDB" id="A0A4C1SCB7"/>
<dbReference type="EMBL" id="BGZK01003216">
    <property type="protein sequence ID" value="GBO98837.1"/>
    <property type="molecule type" value="Genomic_DNA"/>
</dbReference>
<evidence type="ECO:0000313" key="1">
    <source>
        <dbReference type="EMBL" id="GBO98837.1"/>
    </source>
</evidence>
<reference evidence="1 2" key="1">
    <citation type="journal article" date="2019" name="Commun. Biol.">
        <title>The bagworm genome reveals a unique fibroin gene that provides high tensile strength.</title>
        <authorList>
            <person name="Kono N."/>
            <person name="Nakamura H."/>
            <person name="Ohtoshi R."/>
            <person name="Tomita M."/>
            <person name="Numata K."/>
            <person name="Arakawa K."/>
        </authorList>
    </citation>
    <scope>NUCLEOTIDE SEQUENCE [LARGE SCALE GENOMIC DNA]</scope>
</reference>
<organism evidence="1 2">
    <name type="scientific">Eumeta variegata</name>
    <name type="common">Bagworm moth</name>
    <name type="synonym">Eumeta japonica</name>
    <dbReference type="NCBI Taxonomy" id="151549"/>
    <lineage>
        <taxon>Eukaryota</taxon>
        <taxon>Metazoa</taxon>
        <taxon>Ecdysozoa</taxon>
        <taxon>Arthropoda</taxon>
        <taxon>Hexapoda</taxon>
        <taxon>Insecta</taxon>
        <taxon>Pterygota</taxon>
        <taxon>Neoptera</taxon>
        <taxon>Endopterygota</taxon>
        <taxon>Lepidoptera</taxon>
        <taxon>Glossata</taxon>
        <taxon>Ditrysia</taxon>
        <taxon>Tineoidea</taxon>
        <taxon>Psychidae</taxon>
        <taxon>Oiketicinae</taxon>
        <taxon>Eumeta</taxon>
    </lineage>
</organism>
<gene>
    <name evidence="1" type="ORF">EVAR_25936_1</name>
</gene>
<evidence type="ECO:0000313" key="2">
    <source>
        <dbReference type="Proteomes" id="UP000299102"/>
    </source>
</evidence>
<dbReference type="Proteomes" id="UP000299102">
    <property type="component" value="Unassembled WGS sequence"/>
</dbReference>
<accession>A0A4C1SCB7</accession>
<comment type="caution">
    <text evidence="1">The sequence shown here is derived from an EMBL/GenBank/DDBJ whole genome shotgun (WGS) entry which is preliminary data.</text>
</comment>
<protein>
    <submittedName>
        <fullName evidence="1">Uncharacterized protein</fullName>
    </submittedName>
</protein>
<proteinExistence type="predicted"/>